<evidence type="ECO:0000256" key="1">
    <source>
        <dbReference type="PROSITE-ProRule" id="PRU00169"/>
    </source>
</evidence>
<gene>
    <name evidence="3" type="ORF">L2A60_09465</name>
</gene>
<proteinExistence type="predicted"/>
<accession>A0ABS9DVZ5</accession>
<keyword evidence="1" id="KW-0597">Phosphoprotein</keyword>
<dbReference type="Gene3D" id="3.40.50.2300">
    <property type="match status" value="1"/>
</dbReference>
<dbReference type="RefSeq" id="WP_235704188.1">
    <property type="nucleotide sequence ID" value="NZ_JAKGBZ010000015.1"/>
</dbReference>
<dbReference type="InterPro" id="IPR011006">
    <property type="entry name" value="CheY-like_superfamily"/>
</dbReference>
<dbReference type="PROSITE" id="PS50110">
    <property type="entry name" value="RESPONSE_REGULATORY"/>
    <property type="match status" value="1"/>
</dbReference>
<evidence type="ECO:0000313" key="4">
    <source>
        <dbReference type="Proteomes" id="UP001521209"/>
    </source>
</evidence>
<dbReference type="InterPro" id="IPR001789">
    <property type="entry name" value="Sig_transdc_resp-reg_receiver"/>
</dbReference>
<reference evidence="3 4" key="1">
    <citation type="submission" date="2022-01" db="EMBL/GenBank/DDBJ databases">
        <authorList>
            <person name="Won M."/>
            <person name="Kim S.-J."/>
            <person name="Kwon S.-W."/>
        </authorList>
    </citation>
    <scope>NUCLEOTIDE SEQUENCE [LARGE SCALE GENOMIC DNA]</scope>
    <source>
        <strain evidence="3 4">KCTC 23505</strain>
    </source>
</reference>
<name>A0ABS9DVZ5_9PROT</name>
<dbReference type="Proteomes" id="UP001521209">
    <property type="component" value="Unassembled WGS sequence"/>
</dbReference>
<evidence type="ECO:0000259" key="2">
    <source>
        <dbReference type="PROSITE" id="PS50110"/>
    </source>
</evidence>
<sequence length="148" mass="15464">MNALRIMIVDDDAMITSLLAMMLTDMGHEVCAVEGSEEGAVAAAARCRPDLMIVDARLGRGSGVSAVDAILRTGPVAYVLTSGGRIHAAQTDAAMRAASFKAEHMAAPDQMSSRKKALAKTAPSTHVFPSADADGKTAEVIHFSTARH</sequence>
<feature type="modified residue" description="4-aspartylphosphate" evidence="1">
    <location>
        <position position="55"/>
    </location>
</feature>
<evidence type="ECO:0000313" key="3">
    <source>
        <dbReference type="EMBL" id="MCF3946907.1"/>
    </source>
</evidence>
<organism evidence="3 4">
    <name type="scientific">Acidiphilium iwatense</name>
    <dbReference type="NCBI Taxonomy" id="768198"/>
    <lineage>
        <taxon>Bacteria</taxon>
        <taxon>Pseudomonadati</taxon>
        <taxon>Pseudomonadota</taxon>
        <taxon>Alphaproteobacteria</taxon>
        <taxon>Acetobacterales</taxon>
        <taxon>Acidocellaceae</taxon>
        <taxon>Acidiphilium</taxon>
    </lineage>
</organism>
<keyword evidence="4" id="KW-1185">Reference proteome</keyword>
<dbReference type="EMBL" id="JAKGBZ010000015">
    <property type="protein sequence ID" value="MCF3946907.1"/>
    <property type="molecule type" value="Genomic_DNA"/>
</dbReference>
<comment type="caution">
    <text evidence="3">The sequence shown here is derived from an EMBL/GenBank/DDBJ whole genome shotgun (WGS) entry which is preliminary data.</text>
</comment>
<dbReference type="Pfam" id="PF00072">
    <property type="entry name" value="Response_reg"/>
    <property type="match status" value="1"/>
</dbReference>
<protein>
    <submittedName>
        <fullName evidence="3">Response regulator</fullName>
    </submittedName>
</protein>
<feature type="domain" description="Response regulatory" evidence="2">
    <location>
        <begin position="5"/>
        <end position="122"/>
    </location>
</feature>
<dbReference type="SUPFAM" id="SSF52172">
    <property type="entry name" value="CheY-like"/>
    <property type="match status" value="1"/>
</dbReference>